<organism evidence="1 2">
    <name type="scientific">Rhizobium ruizarguesonis</name>
    <dbReference type="NCBI Taxonomy" id="2081791"/>
    <lineage>
        <taxon>Bacteria</taxon>
        <taxon>Pseudomonadati</taxon>
        <taxon>Pseudomonadota</taxon>
        <taxon>Alphaproteobacteria</taxon>
        <taxon>Hyphomicrobiales</taxon>
        <taxon>Rhizobiaceae</taxon>
        <taxon>Rhizobium/Agrobacterium group</taxon>
        <taxon>Rhizobium</taxon>
    </lineage>
</organism>
<accession>A0ACD5EFG6</accession>
<keyword evidence="1" id="KW-0614">Plasmid</keyword>
<geneLocation type="plasmid" evidence="1 2">
    <name>unnamed3</name>
</geneLocation>
<evidence type="ECO:0000313" key="2">
    <source>
        <dbReference type="Proteomes" id="UP000078465"/>
    </source>
</evidence>
<name>A0ACD5EFG6_9HYPH</name>
<dbReference type="Proteomes" id="UP000078465">
    <property type="component" value="Plasmid unnamed3"/>
</dbReference>
<dbReference type="EMBL" id="CP171850">
    <property type="protein sequence ID" value="XKM37869.1"/>
    <property type="molecule type" value="Genomic_DNA"/>
</dbReference>
<proteinExistence type="predicted"/>
<protein>
    <submittedName>
        <fullName evidence="1">DMT family transporter</fullName>
    </submittedName>
</protein>
<sequence>MTCLFCHDLSHRCAGQQALYRANKLTASYFRGYASFIFAWKFFKLRSSLENFWLFLAYGLVMLAVPYFWSGARIPSANALPSLLSLGVIPSFCGFYCTILALQHIEAYKTQVIESSEPFFSALFAAMFFGEWLTDSGMCASLAIILGALITSMPDRRGVPIQVRPIGERE</sequence>
<reference evidence="1" key="1">
    <citation type="submission" date="2024-10" db="EMBL/GenBank/DDBJ databases">
        <title>Strain of Rhizobium-related bacteria isolated fromm roots of Vavilovia formosa.</title>
        <authorList>
            <person name="Kimeklis A."/>
            <person name="Afonin A."/>
        </authorList>
    </citation>
    <scope>NUCLEOTIDE SEQUENCE</scope>
    <source>
        <strain evidence="1">Vaf-46</strain>
    </source>
</reference>
<evidence type="ECO:0000313" key="1">
    <source>
        <dbReference type="EMBL" id="XKM37869.1"/>
    </source>
</evidence>
<gene>
    <name evidence="1" type="ORF">A4U53_001395</name>
</gene>